<dbReference type="EMBL" id="CAXDID020000330">
    <property type="protein sequence ID" value="CAL6077809.1"/>
    <property type="molecule type" value="Genomic_DNA"/>
</dbReference>
<keyword evidence="5" id="KW-1185">Reference proteome</keyword>
<proteinExistence type="predicted"/>
<evidence type="ECO:0000313" key="4">
    <source>
        <dbReference type="EMBL" id="CAL6077809.1"/>
    </source>
</evidence>
<gene>
    <name evidence="1" type="ORF">HINF_LOCUS10468</name>
    <name evidence="2" type="ORF">HINF_LOCUS10470</name>
    <name evidence="3" type="ORF">HINF_LOCUS58600</name>
    <name evidence="4" type="ORF">HINF_LOCUS58602</name>
</gene>
<dbReference type="Proteomes" id="UP001642409">
    <property type="component" value="Unassembled WGS sequence"/>
</dbReference>
<comment type="caution">
    <text evidence="2">The sequence shown here is derived from an EMBL/GenBank/DDBJ whole genome shotgun (WGS) entry which is preliminary data.</text>
</comment>
<name>A0AA86TNJ8_9EUKA</name>
<protein>
    <submittedName>
        <fullName evidence="3">Hypothetical_protein</fullName>
    </submittedName>
</protein>
<evidence type="ECO:0000313" key="2">
    <source>
        <dbReference type="EMBL" id="CAI9922825.1"/>
    </source>
</evidence>
<evidence type="ECO:0000313" key="3">
    <source>
        <dbReference type="EMBL" id="CAL6077805.1"/>
    </source>
</evidence>
<accession>A0AA86TNJ8</accession>
<dbReference type="EMBL" id="CAXDID020000330">
    <property type="protein sequence ID" value="CAL6077805.1"/>
    <property type="molecule type" value="Genomic_DNA"/>
</dbReference>
<reference evidence="3 5" key="2">
    <citation type="submission" date="2024-07" db="EMBL/GenBank/DDBJ databases">
        <authorList>
            <person name="Akdeniz Z."/>
        </authorList>
    </citation>
    <scope>NUCLEOTIDE SEQUENCE [LARGE SCALE GENOMIC DNA]</scope>
</reference>
<dbReference type="EMBL" id="CATOUU010000263">
    <property type="protein sequence ID" value="CAI9922825.1"/>
    <property type="molecule type" value="Genomic_DNA"/>
</dbReference>
<evidence type="ECO:0000313" key="1">
    <source>
        <dbReference type="EMBL" id="CAI9922823.1"/>
    </source>
</evidence>
<dbReference type="EMBL" id="CATOUU010000263">
    <property type="protein sequence ID" value="CAI9922823.1"/>
    <property type="molecule type" value="Genomic_DNA"/>
</dbReference>
<sequence>MSNNGGDNNGDIKYIINHIQWYNNEQTHIITFKLLEKIKVIRCAKEFRSRAAQINSEALRLRPASITPSFLKQYIPYLPDCYLIAVLVILYRQDQTIFSSSQQ</sequence>
<organism evidence="2">
    <name type="scientific">Hexamita inflata</name>
    <dbReference type="NCBI Taxonomy" id="28002"/>
    <lineage>
        <taxon>Eukaryota</taxon>
        <taxon>Metamonada</taxon>
        <taxon>Diplomonadida</taxon>
        <taxon>Hexamitidae</taxon>
        <taxon>Hexamitinae</taxon>
        <taxon>Hexamita</taxon>
    </lineage>
</organism>
<evidence type="ECO:0000313" key="5">
    <source>
        <dbReference type="Proteomes" id="UP001642409"/>
    </source>
</evidence>
<reference evidence="2" key="1">
    <citation type="submission" date="2023-06" db="EMBL/GenBank/DDBJ databases">
        <authorList>
            <person name="Kurt Z."/>
        </authorList>
    </citation>
    <scope>NUCLEOTIDE SEQUENCE</scope>
</reference>
<dbReference type="AlphaFoldDB" id="A0AA86TNJ8"/>